<feature type="domain" description="EGF-like" evidence="23">
    <location>
        <begin position="28"/>
        <end position="60"/>
    </location>
</feature>
<feature type="disulfide bond" evidence="21">
    <location>
        <begin position="338"/>
        <end position="347"/>
    </location>
</feature>
<feature type="repeat" description="ANK" evidence="20">
    <location>
        <begin position="1100"/>
        <end position="1132"/>
    </location>
</feature>
<keyword evidence="25" id="KW-1185">Reference proteome</keyword>
<dbReference type="Pfam" id="PF07684">
    <property type="entry name" value="NODP"/>
    <property type="match status" value="1"/>
</dbReference>
<name>A0A0N5A9Z5_9BILA</name>
<evidence type="ECO:0000256" key="12">
    <source>
        <dbReference type="ARBA" id="ARBA00023015"/>
    </source>
</evidence>
<protein>
    <submittedName>
        <fullName evidence="26">Delta-like protein</fullName>
    </submittedName>
</protein>
<feature type="disulfide bond" evidence="21">
    <location>
        <begin position="535"/>
        <end position="544"/>
    </location>
</feature>
<evidence type="ECO:0000256" key="18">
    <source>
        <dbReference type="ARBA" id="ARBA00023180"/>
    </source>
</evidence>
<evidence type="ECO:0000256" key="21">
    <source>
        <dbReference type="PROSITE-ProRule" id="PRU00076"/>
    </source>
</evidence>
<dbReference type="Pfam" id="PF12796">
    <property type="entry name" value="Ank_2"/>
    <property type="match status" value="1"/>
</dbReference>
<evidence type="ECO:0000256" key="10">
    <source>
        <dbReference type="ARBA" id="ARBA00022976"/>
    </source>
</evidence>
<feature type="transmembrane region" description="Helical" evidence="22">
    <location>
        <begin position="949"/>
        <end position="971"/>
    </location>
</feature>
<evidence type="ECO:0000256" key="1">
    <source>
        <dbReference type="ARBA" id="ARBA00004123"/>
    </source>
</evidence>
<dbReference type="PROSITE" id="PS01187">
    <property type="entry name" value="EGF_CA"/>
    <property type="match status" value="1"/>
</dbReference>
<keyword evidence="12" id="KW-0805">Transcription regulation</keyword>
<keyword evidence="9" id="KW-0221">Differentiation</keyword>
<evidence type="ECO:0000256" key="22">
    <source>
        <dbReference type="SAM" id="Phobius"/>
    </source>
</evidence>
<dbReference type="GO" id="GO:0009986">
    <property type="term" value="C:cell surface"/>
    <property type="evidence" value="ECO:0007669"/>
    <property type="project" value="TreeGrafter"/>
</dbReference>
<feature type="disulfide bond" evidence="21">
    <location>
        <begin position="477"/>
        <end position="494"/>
    </location>
</feature>
<keyword evidence="19" id="KW-0539">Nucleus</keyword>
<dbReference type="GO" id="GO:0007411">
    <property type="term" value="P:axon guidance"/>
    <property type="evidence" value="ECO:0007669"/>
    <property type="project" value="TreeGrafter"/>
</dbReference>
<keyword evidence="4" id="KW-1003">Cell membrane</keyword>
<feature type="disulfide bond" evidence="21">
    <location>
        <begin position="137"/>
        <end position="146"/>
    </location>
</feature>
<evidence type="ECO:0000256" key="5">
    <source>
        <dbReference type="ARBA" id="ARBA00022536"/>
    </source>
</evidence>
<evidence type="ECO:0000256" key="2">
    <source>
        <dbReference type="ARBA" id="ARBA00004251"/>
    </source>
</evidence>
<dbReference type="InterPro" id="IPR001881">
    <property type="entry name" value="EGF-like_Ca-bd_dom"/>
</dbReference>
<keyword evidence="5 21" id="KW-0245">EGF-like domain</keyword>
<feature type="domain" description="EGF-like" evidence="23">
    <location>
        <begin position="227"/>
        <end position="265"/>
    </location>
</feature>
<dbReference type="Pfam" id="PF00066">
    <property type="entry name" value="Notch"/>
    <property type="match status" value="3"/>
</dbReference>
<evidence type="ECO:0000256" key="13">
    <source>
        <dbReference type="ARBA" id="ARBA00023043"/>
    </source>
</evidence>
<dbReference type="PROSITE" id="PS50297">
    <property type="entry name" value="ANK_REP_REGION"/>
    <property type="match status" value="4"/>
</dbReference>
<evidence type="ECO:0000256" key="8">
    <source>
        <dbReference type="ARBA" id="ARBA00022737"/>
    </source>
</evidence>
<dbReference type="FunFam" id="2.10.25.10:FF:000173">
    <property type="entry name" value="Neurogenic locus notch protein 2"/>
    <property type="match status" value="1"/>
</dbReference>
<dbReference type="GO" id="GO:0005634">
    <property type="term" value="C:nucleus"/>
    <property type="evidence" value="ECO:0007669"/>
    <property type="project" value="UniProtKB-SubCell"/>
</dbReference>
<dbReference type="PRINTS" id="PR01452">
    <property type="entry name" value="LNOTCHREPEAT"/>
</dbReference>
<feature type="domain" description="EGF-like" evidence="23">
    <location>
        <begin position="351"/>
        <end position="389"/>
    </location>
</feature>
<feature type="domain" description="EGF-like" evidence="23">
    <location>
        <begin position="108"/>
        <end position="147"/>
    </location>
</feature>
<dbReference type="InterPro" id="IPR051355">
    <property type="entry name" value="Notch/Slit_guidance"/>
</dbReference>
<feature type="disulfide bond" evidence="21">
    <location>
        <begin position="379"/>
        <end position="388"/>
    </location>
</feature>
<feature type="disulfide bond" evidence="21">
    <location>
        <begin position="175"/>
        <end position="184"/>
    </location>
</feature>
<dbReference type="GO" id="GO:0005886">
    <property type="term" value="C:plasma membrane"/>
    <property type="evidence" value="ECO:0007669"/>
    <property type="project" value="UniProtKB-SubCell"/>
</dbReference>
<comment type="subcellular location">
    <subcellularLocation>
        <location evidence="2">Cell membrane</location>
        <topology evidence="2">Single-pass type I membrane protein</topology>
    </subcellularLocation>
    <subcellularLocation>
        <location evidence="1">Nucleus</location>
    </subcellularLocation>
</comment>
<evidence type="ECO:0000256" key="15">
    <source>
        <dbReference type="ARBA" id="ARBA00023157"/>
    </source>
</evidence>
<keyword evidence="17" id="KW-0804">Transcription</keyword>
<evidence type="ECO:0000313" key="25">
    <source>
        <dbReference type="Proteomes" id="UP000046393"/>
    </source>
</evidence>
<keyword evidence="7" id="KW-0732">Signal</keyword>
<dbReference type="GO" id="GO:0043235">
    <property type="term" value="C:receptor complex"/>
    <property type="evidence" value="ECO:0007669"/>
    <property type="project" value="TreeGrafter"/>
</dbReference>
<dbReference type="SUPFAM" id="SSF90193">
    <property type="entry name" value="Notch domain"/>
    <property type="match status" value="3"/>
</dbReference>
<dbReference type="Pfam" id="PF12661">
    <property type="entry name" value="hEGF"/>
    <property type="match status" value="3"/>
</dbReference>
<feature type="domain" description="EGF-like" evidence="23">
    <location>
        <begin position="547"/>
        <end position="583"/>
    </location>
</feature>
<feature type="disulfide bond" evidence="21">
    <location>
        <begin position="573"/>
        <end position="582"/>
    </location>
</feature>
<dbReference type="InterPro" id="IPR000152">
    <property type="entry name" value="EGF-type_Asp/Asn_hydroxyl_site"/>
</dbReference>
<accession>A0A0N5A9Z5</accession>
<keyword evidence="10" id="KW-0914">Notch signaling pathway</keyword>
<dbReference type="SUPFAM" id="SSF57196">
    <property type="entry name" value="EGF/Laminin"/>
    <property type="match status" value="13"/>
</dbReference>
<dbReference type="PROSITE" id="PS00010">
    <property type="entry name" value="ASX_HYDROXYL"/>
    <property type="match status" value="3"/>
</dbReference>
<dbReference type="FunFam" id="2.10.25.10:FF:000472">
    <property type="entry name" value="Uncharacterized protein, isoform A"/>
    <property type="match status" value="1"/>
</dbReference>
<reference evidence="26" key="1">
    <citation type="submission" date="2017-02" db="UniProtKB">
        <authorList>
            <consortium name="WormBaseParasite"/>
        </authorList>
    </citation>
    <scope>IDENTIFICATION</scope>
</reference>
<evidence type="ECO:0000256" key="19">
    <source>
        <dbReference type="ARBA" id="ARBA00023242"/>
    </source>
</evidence>
<feature type="repeat" description="ANK" evidence="20">
    <location>
        <begin position="1239"/>
        <end position="1271"/>
    </location>
</feature>
<dbReference type="InterPro" id="IPR010660">
    <property type="entry name" value="Notch_NOD_dom"/>
</dbReference>
<dbReference type="Pfam" id="PF13637">
    <property type="entry name" value="Ank_4"/>
    <property type="match status" value="1"/>
</dbReference>
<evidence type="ECO:0000259" key="24">
    <source>
        <dbReference type="PROSITE" id="PS50258"/>
    </source>
</evidence>
<dbReference type="InterPro" id="IPR013032">
    <property type="entry name" value="EGF-like_CS"/>
</dbReference>
<evidence type="ECO:0000256" key="4">
    <source>
        <dbReference type="ARBA" id="ARBA00022475"/>
    </source>
</evidence>
<dbReference type="SMART" id="SM00181">
    <property type="entry name" value="EGF"/>
    <property type="match status" value="16"/>
</dbReference>
<feature type="disulfide bond" evidence="21">
    <location>
        <begin position="650"/>
        <end position="659"/>
    </location>
</feature>
<evidence type="ECO:0000256" key="16">
    <source>
        <dbReference type="ARBA" id="ARBA00023159"/>
    </source>
</evidence>
<dbReference type="InterPro" id="IPR035993">
    <property type="entry name" value="Notch-like_dom_sf"/>
</dbReference>
<keyword evidence="3" id="KW-0217">Developmental protein</keyword>
<evidence type="ECO:0000256" key="6">
    <source>
        <dbReference type="ARBA" id="ARBA00022692"/>
    </source>
</evidence>
<sequence length="1411" mass="155530">MVFECDVRLFANIKCCSCNQGYFGKYCERYQCPCLNGGSCILSNPLVCRCLPGFTGIYCEQVVKARSHICFDYKLCGEHGRCKPTGGNYGDYRCDCYDGFQGRRCERNTGICGSGGLVCQNGGTCMHGENGCYKCKCVSGWEGEHCERDVDDCKSALCASGSQCIDRVASYECICPTGKTGVLCNIDDPCVTKNPCKEGSDCIVDRNTGEYQCRCRSGFTGQDCSVDINECETLNISCGNKGICINTRGSWRCQCNEGYFGVFCETAASRCLPDSCKNGGSCLDYRFKFECICAEGFYGKYCELKCPDGYGGSHCTIRRCNDTNCLNGGSCLNGLCRCPPLYYGDFCQSLISNPCKRNPCPRDRVCSPSANGVDYVCTCPSGFFGNDCKDEITACSQKPCKNGGKCVENNGSFVCQCELEYYGKHCEYNSQDNCYNKPCLNGGTCVLDNFNASFCKCPALFSGRFCQNQSSQSNHRCQNNGTCVYVSNSNDCICQCSSGFTGTYCENDINECEIKDVCFNGGTCHNTFGSFYCTCLFGYTGRVCENKQNSCVSDICLNGGKCIETRNGFLCHCSNEFYGERCEKSVVENCDVISCRNGGSCIRDLNTIRCHCLNGFTGQFCEKAKSQCFTGLCLNNGSCVQYKNTYHCICQPGYTGKNCQQLINYEQFTQLDARDINRCRLNNCEKKAGNGKCDKECNYFACNYDSGDCSANSQPFSKCKYASFCAHSFRDGQCNPICNNEECLFDGYDCEKVFEKCSVRDFCSKVSGDGICNKLCNNSSCSWDGGDCSEFFKDSKVLSGDIRLVILIPPEEFIKRVRQFITTLSQLLRTPVRIRTDFGKPLIYEWDSVNGAGKVVMDISNRNIEQFFAGYHNRSKRMAVLLTGTLIVLQVNADFCRKSEQLSCFSDISSVVNYLAALTAKQFQLFSDFNMPLYSVSARIHQDKKVEGLFTVSAMLLVFGFAFVTLLYTVGGQSRKRNCLRAPVWMPPLGSSESVCSKRFRSELDSSVTQFEKMTETDSLTLCGGCHDDERQWSELHMEAMLETAIALPIEPTIVNAKGKWGQTPLMLVILNKSKANHVAETDIRSLLEAGADINLCDDDGTTPLMLAIKTAKFHIVDLLLANGANSGLADNCGRTALHHAVALEMPEIVEALLKTAVDINAADCNNQTALIYSARFAFNSVIAKALLKAEADPTCVGNKLSPKYNGRTALHYAAQYNNLDVIKTLVENGADINAQDQKEQTPLFLAAMEGKVDAVRMLISLGAAEGIGDENQRTPRDIAAEKMYNGITEFLDKVRTLRTSKPEANEKSLERRNLSAITKKYNKRVGLKSSLPNNLNKCISKNTTPLTPPLSDTSNYSGTSSPGAFYSNNVGFIDQTLHSCSVMLSPQFENNQCFVDEGGPETCLYQVEVP</sequence>
<feature type="disulfide bond" evidence="21">
    <location>
        <begin position="96"/>
        <end position="105"/>
    </location>
</feature>
<dbReference type="Gene3D" id="4.10.470.20">
    <property type="match status" value="2"/>
</dbReference>
<feature type="disulfide bond" evidence="21">
    <location>
        <begin position="215"/>
        <end position="224"/>
    </location>
</feature>
<keyword evidence="15 21" id="KW-1015">Disulfide bond</keyword>
<dbReference type="InterPro" id="IPR049883">
    <property type="entry name" value="NOTCH1_EGF-like"/>
</dbReference>
<dbReference type="SUPFAM" id="SSF48403">
    <property type="entry name" value="Ankyrin repeat"/>
    <property type="match status" value="1"/>
</dbReference>
<keyword evidence="6 22" id="KW-0812">Transmembrane</keyword>
<feature type="domain" description="EGF-like" evidence="23">
    <location>
        <begin position="430"/>
        <end position="467"/>
    </location>
</feature>
<dbReference type="PANTHER" id="PTHR45836">
    <property type="entry name" value="SLIT HOMOLOG"/>
    <property type="match status" value="1"/>
</dbReference>
<evidence type="ECO:0000256" key="14">
    <source>
        <dbReference type="ARBA" id="ARBA00023136"/>
    </source>
</evidence>
<evidence type="ECO:0000259" key="23">
    <source>
        <dbReference type="PROSITE" id="PS50026"/>
    </source>
</evidence>
<evidence type="ECO:0000256" key="20">
    <source>
        <dbReference type="PROSITE-ProRule" id="PRU00023"/>
    </source>
</evidence>
<dbReference type="PROSITE" id="PS50026">
    <property type="entry name" value="EGF_3"/>
    <property type="match status" value="16"/>
</dbReference>
<feature type="domain" description="EGF-like" evidence="23">
    <location>
        <begin position="391"/>
        <end position="427"/>
    </location>
</feature>
<feature type="disulfide bond" evidence="21">
    <location>
        <begin position="612"/>
        <end position="621"/>
    </location>
</feature>
<feature type="domain" description="EGF-like" evidence="23">
    <location>
        <begin position="66"/>
        <end position="106"/>
    </location>
</feature>
<keyword evidence="18" id="KW-0325">Glycoprotein</keyword>
<dbReference type="GO" id="GO:0007219">
    <property type="term" value="P:Notch signaling pathway"/>
    <property type="evidence" value="ECO:0007669"/>
    <property type="project" value="UniProtKB-KW"/>
</dbReference>
<dbReference type="InterPro" id="IPR002110">
    <property type="entry name" value="Ankyrin_rpt"/>
</dbReference>
<dbReference type="PROSITE" id="PS50258">
    <property type="entry name" value="LNR"/>
    <property type="match status" value="2"/>
</dbReference>
<dbReference type="SMART" id="SM00004">
    <property type="entry name" value="NL"/>
    <property type="match status" value="3"/>
</dbReference>
<feature type="domain" description="EGF-like" evidence="23">
    <location>
        <begin position="468"/>
        <end position="506"/>
    </location>
</feature>
<dbReference type="InterPro" id="IPR000742">
    <property type="entry name" value="EGF"/>
</dbReference>
<dbReference type="InterPro" id="IPR000800">
    <property type="entry name" value="Notch_dom"/>
</dbReference>
<keyword evidence="16" id="KW-0010">Activator</keyword>
<evidence type="ECO:0000313" key="26">
    <source>
        <dbReference type="WBParaSite" id="SMUV_0000095701-mRNA-1"/>
    </source>
</evidence>
<dbReference type="PRINTS" id="PR01983">
    <property type="entry name" value="NOTCH"/>
</dbReference>
<dbReference type="Proteomes" id="UP000046393">
    <property type="component" value="Unplaced"/>
</dbReference>
<dbReference type="Pfam" id="PF00008">
    <property type="entry name" value="EGF"/>
    <property type="match status" value="4"/>
</dbReference>
<keyword evidence="11 22" id="KW-1133">Transmembrane helix</keyword>
<dbReference type="GO" id="GO:0005509">
    <property type="term" value="F:calcium ion binding"/>
    <property type="evidence" value="ECO:0007669"/>
    <property type="project" value="InterPro"/>
</dbReference>
<dbReference type="STRING" id="451379.A0A0N5A9Z5"/>
<dbReference type="FunFam" id="2.10.25.10:FF:000012">
    <property type="entry name" value="Delta-like protein"/>
    <property type="match status" value="1"/>
</dbReference>
<feature type="domain" description="EGF-like" evidence="23">
    <location>
        <begin position="624"/>
        <end position="660"/>
    </location>
</feature>
<dbReference type="PROSITE" id="PS00022">
    <property type="entry name" value="EGF_1"/>
    <property type="match status" value="16"/>
</dbReference>
<feature type="disulfide bond" evidence="21">
    <location>
        <begin position="50"/>
        <end position="59"/>
    </location>
</feature>
<dbReference type="CDD" id="cd00054">
    <property type="entry name" value="EGF_CA"/>
    <property type="match status" value="10"/>
</dbReference>
<dbReference type="SMART" id="SM00179">
    <property type="entry name" value="EGF_CA"/>
    <property type="match status" value="13"/>
</dbReference>
<feature type="disulfide bond" evidence="21">
    <location>
        <begin position="196"/>
        <end position="213"/>
    </location>
</feature>
<feature type="domain" description="EGF-like" evidence="23">
    <location>
        <begin position="508"/>
        <end position="545"/>
    </location>
</feature>
<evidence type="ECO:0000256" key="3">
    <source>
        <dbReference type="ARBA" id="ARBA00022473"/>
    </source>
</evidence>
<feature type="domain" description="EGF-like" evidence="23">
    <location>
        <begin position="267"/>
        <end position="303"/>
    </location>
</feature>
<feature type="disulfide bond" evidence="21">
    <location>
        <begin position="417"/>
        <end position="426"/>
    </location>
</feature>
<feature type="domain" description="EGF-like" evidence="23">
    <location>
        <begin position="149"/>
        <end position="185"/>
    </location>
</feature>
<dbReference type="PROSITE" id="PS01186">
    <property type="entry name" value="EGF_2"/>
    <property type="match status" value="10"/>
</dbReference>
<proteinExistence type="predicted"/>
<dbReference type="InterPro" id="IPR018097">
    <property type="entry name" value="EGF_Ca-bd_CS"/>
</dbReference>
<evidence type="ECO:0000256" key="11">
    <source>
        <dbReference type="ARBA" id="ARBA00022989"/>
    </source>
</evidence>
<feature type="repeat" description="ANK" evidence="20">
    <location>
        <begin position="1133"/>
        <end position="1165"/>
    </location>
</feature>
<keyword evidence="13 20" id="KW-0040">ANK repeat</keyword>
<feature type="repeat" description="ANK" evidence="20">
    <location>
        <begin position="1206"/>
        <end position="1238"/>
    </location>
</feature>
<feature type="disulfide bond" evidence="21">
    <location>
        <begin position="496"/>
        <end position="505"/>
    </location>
</feature>
<comment type="caution">
    <text evidence="21">Lacks conserved residue(s) required for the propagation of feature annotation.</text>
</comment>
<feature type="domain" description="LNR" evidence="24">
    <location>
        <begin position="719"/>
        <end position="757"/>
    </location>
</feature>
<dbReference type="SMART" id="SM01338">
    <property type="entry name" value="NOD"/>
    <property type="match status" value="1"/>
</dbReference>
<dbReference type="GO" id="GO:0045597">
    <property type="term" value="P:positive regulation of cell differentiation"/>
    <property type="evidence" value="ECO:0007669"/>
    <property type="project" value="UniProtKB-ARBA"/>
</dbReference>
<dbReference type="Gene3D" id="1.25.40.20">
    <property type="entry name" value="Ankyrin repeat-containing domain"/>
    <property type="match status" value="2"/>
</dbReference>
<keyword evidence="8" id="KW-0677">Repeat</keyword>
<dbReference type="Gene3D" id="3.30.70.3310">
    <property type="match status" value="1"/>
</dbReference>
<dbReference type="Pfam" id="PF07645">
    <property type="entry name" value="EGF_CA"/>
    <property type="match status" value="2"/>
</dbReference>
<dbReference type="InterPro" id="IPR011656">
    <property type="entry name" value="Notch_NODP_dom"/>
</dbReference>
<feature type="repeat" description="ANK" evidence="20">
    <location>
        <begin position="1061"/>
        <end position="1099"/>
    </location>
</feature>
<feature type="disulfide bond" evidence="21">
    <location>
        <begin position="360"/>
        <end position="377"/>
    </location>
</feature>
<organism evidence="25 26">
    <name type="scientific">Syphacia muris</name>
    <dbReference type="NCBI Taxonomy" id="451379"/>
    <lineage>
        <taxon>Eukaryota</taxon>
        <taxon>Metazoa</taxon>
        <taxon>Ecdysozoa</taxon>
        <taxon>Nematoda</taxon>
        <taxon>Chromadorea</taxon>
        <taxon>Rhabditida</taxon>
        <taxon>Spirurina</taxon>
        <taxon>Oxyuridomorpha</taxon>
        <taxon>Oxyuroidea</taxon>
        <taxon>Oxyuridae</taxon>
        <taxon>Syphacia</taxon>
    </lineage>
</organism>
<evidence type="ECO:0000256" key="9">
    <source>
        <dbReference type="ARBA" id="ARBA00022782"/>
    </source>
</evidence>
<evidence type="ECO:0000256" key="7">
    <source>
        <dbReference type="ARBA" id="ARBA00022729"/>
    </source>
</evidence>
<feature type="domain" description="EGF-like" evidence="23">
    <location>
        <begin position="186"/>
        <end position="225"/>
    </location>
</feature>
<dbReference type="WBParaSite" id="SMUV_0000095701-mRNA-1">
    <property type="protein sequence ID" value="SMUV_0000095701-mRNA-1"/>
    <property type="gene ID" value="SMUV_0000095701"/>
</dbReference>
<dbReference type="Pfam" id="PF06816">
    <property type="entry name" value="NOD"/>
    <property type="match status" value="1"/>
</dbReference>
<feature type="domain" description="LNR" evidence="24">
    <location>
        <begin position="679"/>
        <end position="715"/>
    </location>
</feature>
<feature type="disulfide bond" evidence="21">
    <location>
        <begin position="457"/>
        <end position="466"/>
    </location>
</feature>
<feature type="domain" description="EGF-like" evidence="23">
    <location>
        <begin position="316"/>
        <end position="348"/>
    </location>
</feature>
<feature type="domain" description="EGF-like" evidence="23">
    <location>
        <begin position="586"/>
        <end position="622"/>
    </location>
</feature>
<dbReference type="PANTHER" id="PTHR45836:SF23">
    <property type="entry name" value="NEUROGENIC LOCUS NOTCH HOMOLOG PROTEIN 1"/>
    <property type="match status" value="1"/>
</dbReference>
<dbReference type="InterPro" id="IPR036770">
    <property type="entry name" value="Ankyrin_rpt-contain_sf"/>
</dbReference>
<dbReference type="PROSITE" id="PS50088">
    <property type="entry name" value="ANK_REPEAT"/>
    <property type="match status" value="5"/>
</dbReference>
<keyword evidence="14 22" id="KW-0472">Membrane</keyword>
<evidence type="ECO:0000256" key="17">
    <source>
        <dbReference type="ARBA" id="ARBA00023163"/>
    </source>
</evidence>
<feature type="disulfide bond" evidence="21">
    <location>
        <begin position="293"/>
        <end position="302"/>
    </location>
</feature>
<dbReference type="SMART" id="SM00248">
    <property type="entry name" value="ANK"/>
    <property type="match status" value="7"/>
</dbReference>
<dbReference type="Gene3D" id="2.10.25.10">
    <property type="entry name" value="Laminin"/>
    <property type="match status" value="15"/>
</dbReference>
<feature type="disulfide bond" evidence="21">
    <location>
        <begin position="255"/>
        <end position="264"/>
    </location>
</feature>